<keyword evidence="1" id="KW-1133">Transmembrane helix</keyword>
<gene>
    <name evidence="2" type="ORF">LCGC14_1491430</name>
</gene>
<name>A0A0F9LM67_9ZZZZ</name>
<evidence type="ECO:0000256" key="1">
    <source>
        <dbReference type="SAM" id="Phobius"/>
    </source>
</evidence>
<feature type="transmembrane region" description="Helical" evidence="1">
    <location>
        <begin position="40"/>
        <end position="58"/>
    </location>
</feature>
<dbReference type="AlphaFoldDB" id="A0A0F9LM67"/>
<reference evidence="2" key="1">
    <citation type="journal article" date="2015" name="Nature">
        <title>Complex archaea that bridge the gap between prokaryotes and eukaryotes.</title>
        <authorList>
            <person name="Spang A."/>
            <person name="Saw J.H."/>
            <person name="Jorgensen S.L."/>
            <person name="Zaremba-Niedzwiedzka K."/>
            <person name="Martijn J."/>
            <person name="Lind A.E."/>
            <person name="van Eijk R."/>
            <person name="Schleper C."/>
            <person name="Guy L."/>
            <person name="Ettema T.J."/>
        </authorList>
    </citation>
    <scope>NUCLEOTIDE SEQUENCE</scope>
</reference>
<evidence type="ECO:0008006" key="3">
    <source>
        <dbReference type="Google" id="ProtNLM"/>
    </source>
</evidence>
<keyword evidence="1" id="KW-0472">Membrane</keyword>
<evidence type="ECO:0000313" key="2">
    <source>
        <dbReference type="EMBL" id="KKM65420.1"/>
    </source>
</evidence>
<proteinExistence type="predicted"/>
<organism evidence="2">
    <name type="scientific">marine sediment metagenome</name>
    <dbReference type="NCBI Taxonomy" id="412755"/>
    <lineage>
        <taxon>unclassified sequences</taxon>
        <taxon>metagenomes</taxon>
        <taxon>ecological metagenomes</taxon>
    </lineage>
</organism>
<protein>
    <recommendedName>
        <fullName evidence="3">Holin</fullName>
    </recommendedName>
</protein>
<dbReference type="EMBL" id="LAZR01010727">
    <property type="protein sequence ID" value="KKM65420.1"/>
    <property type="molecule type" value="Genomic_DNA"/>
</dbReference>
<feature type="transmembrane region" description="Helical" evidence="1">
    <location>
        <begin position="9"/>
        <end position="28"/>
    </location>
</feature>
<accession>A0A0F9LM67</accession>
<keyword evidence="1" id="KW-0812">Transmembrane</keyword>
<sequence>MDTKQIVKWLIPVIARGLAWVLAAKLGLDAAQVKLDAATAAEALGALALVGMSIYSSLKGRKDLLAKSQID</sequence>
<comment type="caution">
    <text evidence="2">The sequence shown here is derived from an EMBL/GenBank/DDBJ whole genome shotgun (WGS) entry which is preliminary data.</text>
</comment>